<accession>A0A3V7BAR2</accession>
<evidence type="ECO:0000256" key="4">
    <source>
        <dbReference type="ARBA" id="ARBA00023172"/>
    </source>
</evidence>
<dbReference type="Gene3D" id="1.10.10.60">
    <property type="entry name" value="Homeodomain-like"/>
    <property type="match status" value="1"/>
</dbReference>
<dbReference type="InterPro" id="IPR012337">
    <property type="entry name" value="RNaseH-like_sf"/>
</dbReference>
<dbReference type="EMBL" id="AAACVH010000134">
    <property type="protein sequence ID" value="EAA8668810.1"/>
    <property type="molecule type" value="Genomic_DNA"/>
</dbReference>
<dbReference type="EMBL" id="RSMR01000044">
    <property type="protein sequence ID" value="MIK94641.1"/>
    <property type="molecule type" value="Genomic_DNA"/>
</dbReference>
<dbReference type="GO" id="GO:0006310">
    <property type="term" value="P:DNA recombination"/>
    <property type="evidence" value="ECO:0007669"/>
    <property type="project" value="UniProtKB-KW"/>
</dbReference>
<evidence type="ECO:0000313" key="8">
    <source>
        <dbReference type="EMBL" id="MIK94641.1"/>
    </source>
</evidence>
<dbReference type="Pfam" id="PF13936">
    <property type="entry name" value="HTH_38"/>
    <property type="match status" value="1"/>
</dbReference>
<keyword evidence="3" id="KW-0238">DNA-binding</keyword>
<dbReference type="GO" id="GO:0032196">
    <property type="term" value="P:transposition"/>
    <property type="evidence" value="ECO:0007669"/>
    <property type="project" value="UniProtKB-KW"/>
</dbReference>
<dbReference type="Proteomes" id="UP000839834">
    <property type="component" value="Unassembled WGS sequence"/>
</dbReference>
<comment type="caution">
    <text evidence="8">The sequence shown here is derived from an EMBL/GenBank/DDBJ whole genome shotgun (WGS) entry which is preliminary data.</text>
</comment>
<dbReference type="InterPro" id="IPR017894">
    <property type="entry name" value="HTH_IS21_transposase_type"/>
</dbReference>
<protein>
    <submittedName>
        <fullName evidence="8">IS21 family transposase</fullName>
    </submittedName>
</protein>
<organism evidence="8">
    <name type="scientific">Salmonella enterica</name>
    <name type="common">Salmonella choleraesuis</name>
    <dbReference type="NCBI Taxonomy" id="28901"/>
    <lineage>
        <taxon>Bacteria</taxon>
        <taxon>Pseudomonadati</taxon>
        <taxon>Pseudomonadota</taxon>
        <taxon>Gammaproteobacteria</taxon>
        <taxon>Enterobacterales</taxon>
        <taxon>Enterobacteriaceae</taxon>
        <taxon>Salmonella</taxon>
    </lineage>
</organism>
<evidence type="ECO:0000256" key="2">
    <source>
        <dbReference type="ARBA" id="ARBA00022578"/>
    </source>
</evidence>
<evidence type="ECO:0000256" key="1">
    <source>
        <dbReference type="ARBA" id="ARBA00009277"/>
    </source>
</evidence>
<dbReference type="InterPro" id="IPR009057">
    <property type="entry name" value="Homeodomain-like_sf"/>
</dbReference>
<gene>
    <name evidence="8" type="ORF">KO51_24960</name>
    <name evidence="7" type="ORF">NL99_28880</name>
</gene>
<dbReference type="SUPFAM" id="SSF46689">
    <property type="entry name" value="Homeodomain-like"/>
    <property type="match status" value="1"/>
</dbReference>
<dbReference type="SUPFAM" id="SSF53098">
    <property type="entry name" value="Ribonuclease H-like"/>
    <property type="match status" value="1"/>
</dbReference>
<dbReference type="PANTHER" id="PTHR35004:SF6">
    <property type="entry name" value="TRANSPOSASE"/>
    <property type="match status" value="1"/>
</dbReference>
<evidence type="ECO:0000259" key="6">
    <source>
        <dbReference type="PROSITE" id="PS50994"/>
    </source>
</evidence>
<evidence type="ECO:0000256" key="3">
    <source>
        <dbReference type="ARBA" id="ARBA00023125"/>
    </source>
</evidence>
<dbReference type="Gene3D" id="3.30.420.10">
    <property type="entry name" value="Ribonuclease H-like superfamily/Ribonuclease H"/>
    <property type="match status" value="1"/>
</dbReference>
<dbReference type="GO" id="GO:0003677">
    <property type="term" value="F:DNA binding"/>
    <property type="evidence" value="ECO:0007669"/>
    <property type="project" value="UniProtKB-KW"/>
</dbReference>
<name>A0A3V7BAR2_SALER</name>
<proteinExistence type="inferred from homology"/>
<keyword evidence="4" id="KW-0233">DNA recombination</keyword>
<dbReference type="InterPro" id="IPR025246">
    <property type="entry name" value="IS30-like_HTH"/>
</dbReference>
<dbReference type="NCBIfam" id="NF033546">
    <property type="entry name" value="transpos_IS21"/>
    <property type="match status" value="1"/>
</dbReference>
<evidence type="ECO:0000313" key="7">
    <source>
        <dbReference type="EMBL" id="EAA8668810.1"/>
    </source>
</evidence>
<dbReference type="InterPro" id="IPR001584">
    <property type="entry name" value="Integrase_cat-core"/>
</dbReference>
<dbReference type="Pfam" id="PF00665">
    <property type="entry name" value="rve"/>
    <property type="match status" value="1"/>
</dbReference>
<evidence type="ECO:0000259" key="5">
    <source>
        <dbReference type="PROSITE" id="PS50531"/>
    </source>
</evidence>
<feature type="domain" description="HTH IS21-type" evidence="5">
    <location>
        <begin position="5"/>
        <end position="70"/>
    </location>
</feature>
<reference evidence="8" key="1">
    <citation type="submission" date="2018-08" db="EMBL/GenBank/DDBJ databases">
        <authorList>
            <consortium name="GenomeTrakr network: Whole genome sequencing for foodborne pathogen traceback"/>
        </authorList>
    </citation>
    <scope>NUCLEOTIDE SEQUENCE [LARGE SCALE GENOMIC DNA]</scope>
    <source>
        <strain evidence="8">FLUFL-1338</strain>
        <strain evidence="7">FLUFL-367</strain>
    </source>
</reference>
<sequence>MLTLELRVEIAVLRRQGMSIRAIARHLRCSRQTIRRYIRMGDAASSSRYSTRAPRLGKLDPFKAYINERVEAARPHWIPASVMLQEIRARGYSGGYSMLTAYLFPLKQQPAEPVVRFETEPGEQMQVDFTIIRQGSSPLLAIVATLGWSRATYVRFYANQDTAAWCDGIEHALAFFGGTPRHLLFDNAKAIILERDVYGEGLHRWNPTLLALAEKYGFTPRVCRPYRAKTKGKVERFNRYLKESFVIPLATTFKQSGLLLDVDSANARVGAWLVHTANARKHGTTGVPPDQRLQKELAALLPLPVPGLFSVPRLADAPRRALPVESIQHPLSVYQSLLEERS</sequence>
<dbReference type="PANTHER" id="PTHR35004">
    <property type="entry name" value="TRANSPOSASE RV3428C-RELATED"/>
    <property type="match status" value="1"/>
</dbReference>
<feature type="domain" description="Integrase catalytic" evidence="6">
    <location>
        <begin position="117"/>
        <end position="297"/>
    </location>
</feature>
<dbReference type="GO" id="GO:0015074">
    <property type="term" value="P:DNA integration"/>
    <property type="evidence" value="ECO:0007669"/>
    <property type="project" value="InterPro"/>
</dbReference>
<dbReference type="Proteomes" id="UP000885283">
    <property type="component" value="Unassembled WGS sequence"/>
</dbReference>
<comment type="similarity">
    <text evidence="1">Belongs to the transposase IS21/IS408/IS1162 family.</text>
</comment>
<dbReference type="PROSITE" id="PS50994">
    <property type="entry name" value="INTEGRASE"/>
    <property type="match status" value="1"/>
</dbReference>
<dbReference type="AlphaFoldDB" id="A0A3V7BAR2"/>
<keyword evidence="2" id="KW-0815">Transposition</keyword>
<dbReference type="InterPro" id="IPR036397">
    <property type="entry name" value="RNaseH_sf"/>
</dbReference>
<dbReference type="PROSITE" id="PS50531">
    <property type="entry name" value="HTH_IS21"/>
    <property type="match status" value="1"/>
</dbReference>